<accession>A0A1H4CVY4</accession>
<feature type="domain" description="Hemerythrin-like" evidence="1">
    <location>
        <begin position="4"/>
        <end position="138"/>
    </location>
</feature>
<proteinExistence type="predicted"/>
<dbReference type="RefSeq" id="WP_090532202.1">
    <property type="nucleotide sequence ID" value="NZ_FNRQ01000002.1"/>
</dbReference>
<dbReference type="Gene3D" id="1.20.120.520">
    <property type="entry name" value="nmb1532 protein domain like"/>
    <property type="match status" value="1"/>
</dbReference>
<dbReference type="STRING" id="83784.SAMN05192564_102522"/>
<evidence type="ECO:0000259" key="1">
    <source>
        <dbReference type="Pfam" id="PF01814"/>
    </source>
</evidence>
<gene>
    <name evidence="2" type="ORF">SAMN05192564_102522</name>
</gene>
<evidence type="ECO:0000313" key="3">
    <source>
        <dbReference type="Proteomes" id="UP000198638"/>
    </source>
</evidence>
<keyword evidence="3" id="KW-1185">Reference proteome</keyword>
<protein>
    <submittedName>
        <fullName evidence="2">Hemerythrin-like domain-containing protein</fullName>
    </submittedName>
</protein>
<dbReference type="AlphaFoldDB" id="A0A1H4CVY4"/>
<reference evidence="3" key="1">
    <citation type="submission" date="2016-10" db="EMBL/GenBank/DDBJ databases">
        <authorList>
            <person name="Varghese N."/>
            <person name="Submissions S."/>
        </authorList>
    </citation>
    <scope>NUCLEOTIDE SEQUENCE [LARGE SCALE GENOMIC DNA]</scope>
    <source>
        <strain evidence="3">LMG 24000</strain>
    </source>
</reference>
<dbReference type="EMBL" id="FNRQ01000002">
    <property type="protein sequence ID" value="SEA64575.1"/>
    <property type="molecule type" value="Genomic_DNA"/>
</dbReference>
<dbReference type="Pfam" id="PF01814">
    <property type="entry name" value="Hemerythrin"/>
    <property type="match status" value="1"/>
</dbReference>
<dbReference type="OrthoDB" id="7349010at2"/>
<dbReference type="Proteomes" id="UP000198638">
    <property type="component" value="Unassembled WGS sequence"/>
</dbReference>
<name>A0A1H4CVY4_9BURK</name>
<evidence type="ECO:0000313" key="2">
    <source>
        <dbReference type="EMBL" id="SEA64575.1"/>
    </source>
</evidence>
<sequence length="191" mass="21793">MASIIDNLRAEHGKLEHLIRLFDDQLTAVSRASPTKTALLVDALYYLTRFPDVNHHVLENRIVEKLLEKRALPAGLGSEIEAQHATLVREGHELLQALESMIREENMSGEWIDLHLRLYSERLRHNMAMEELMLFPMALAHLGPEDWDAIARTGPVPVADPLFHTPVHERFIQLHQVIAREADCGCEDRDS</sequence>
<dbReference type="InterPro" id="IPR012312">
    <property type="entry name" value="Hemerythrin-like"/>
</dbReference>
<organism evidence="2 3">
    <name type="scientific">Paraburkholderia sartisoli</name>
    <dbReference type="NCBI Taxonomy" id="83784"/>
    <lineage>
        <taxon>Bacteria</taxon>
        <taxon>Pseudomonadati</taxon>
        <taxon>Pseudomonadota</taxon>
        <taxon>Betaproteobacteria</taxon>
        <taxon>Burkholderiales</taxon>
        <taxon>Burkholderiaceae</taxon>
        <taxon>Paraburkholderia</taxon>
    </lineage>
</organism>